<dbReference type="PANTHER" id="PTHR45661:SF3">
    <property type="entry name" value="IG-LIKE DOMAIN-CONTAINING PROTEIN"/>
    <property type="match status" value="1"/>
</dbReference>
<dbReference type="EMBL" id="JAUMVS010000413">
    <property type="protein sequence ID" value="MDO4843002.1"/>
    <property type="molecule type" value="Genomic_DNA"/>
</dbReference>
<dbReference type="AlphaFoldDB" id="A0AA43RNC3"/>
<name>A0AA43RNC3_9ACTN</name>
<keyword evidence="1" id="KW-0732">Signal</keyword>
<accession>A0AA43RNC3</accession>
<feature type="signal peptide" evidence="1">
    <location>
        <begin position="1"/>
        <end position="22"/>
    </location>
</feature>
<comment type="caution">
    <text evidence="2">The sequence shown here is derived from an EMBL/GenBank/DDBJ whole genome shotgun (WGS) entry which is preliminary data.</text>
</comment>
<organism evidence="2 3">
    <name type="scientific">Phoenicibacter congonensis</name>
    <dbReference type="NCBI Taxonomy" id="1944646"/>
    <lineage>
        <taxon>Bacteria</taxon>
        <taxon>Bacillati</taxon>
        <taxon>Actinomycetota</taxon>
        <taxon>Coriobacteriia</taxon>
        <taxon>Eggerthellales</taxon>
        <taxon>Eggerthellaceae</taxon>
        <taxon>Phoenicibacter</taxon>
    </lineage>
</organism>
<evidence type="ECO:0000256" key="1">
    <source>
        <dbReference type="SAM" id="SignalP"/>
    </source>
</evidence>
<dbReference type="PROSITE" id="PS51257">
    <property type="entry name" value="PROKAR_LIPOPROTEIN"/>
    <property type="match status" value="1"/>
</dbReference>
<dbReference type="Proteomes" id="UP001168575">
    <property type="component" value="Unassembled WGS sequence"/>
</dbReference>
<keyword evidence="3" id="KW-1185">Reference proteome</keyword>
<dbReference type="SUPFAM" id="SSF52058">
    <property type="entry name" value="L domain-like"/>
    <property type="match status" value="1"/>
</dbReference>
<dbReference type="PANTHER" id="PTHR45661">
    <property type="entry name" value="SURFACE ANTIGEN"/>
    <property type="match status" value="1"/>
</dbReference>
<gene>
    <name evidence="2" type="ORF">Q3982_10030</name>
</gene>
<protein>
    <submittedName>
        <fullName evidence="2">Leucine-rich repeat domain-containing protein</fullName>
    </submittedName>
</protein>
<dbReference type="InterPro" id="IPR032675">
    <property type="entry name" value="LRR_dom_sf"/>
</dbReference>
<evidence type="ECO:0000313" key="2">
    <source>
        <dbReference type="EMBL" id="MDO4843002.1"/>
    </source>
</evidence>
<dbReference type="Pfam" id="PF13306">
    <property type="entry name" value="LRR_5"/>
    <property type="match status" value="1"/>
</dbReference>
<dbReference type="Gene3D" id="3.80.10.10">
    <property type="entry name" value="Ribonuclease Inhibitor"/>
    <property type="match status" value="1"/>
</dbReference>
<sequence>MTAGKKRILIGLLAGSMLLASACGGAAAGGDGTVSETNTPDESYFKWDDYGENENIIIGLTEEGQKQKKLIIPARCEGFGGSVFAGSLQTESVEFESSKDIVLSNAFMGSETVKSVSLPEELTTISDQAFSSAYALETIVIPEGVTQIGEDAFSDCQNLKEVVFQGQAVTELGASAFSGCESLAEVTLPDSITDIKDHCFYRCESLTALTLPKNVKTLDRLLLMRSAVKDIYIPAEAQMEAVAEDALQTGKDTSVHVQSGSWAAERTDIWEGMGLTVVS</sequence>
<reference evidence="2" key="1">
    <citation type="submission" date="2023-07" db="EMBL/GenBank/DDBJ databases">
        <title>Between Cages and Wild: Unraveling the Impact of Captivity on Animal Microbiomes and Antimicrobial Resistance.</title>
        <authorList>
            <person name="Schmartz G.P."/>
            <person name="Rehner J."/>
            <person name="Schuff M.J."/>
            <person name="Becker S.L."/>
            <person name="Kravczyk M."/>
            <person name="Gurevich A."/>
            <person name="Francke R."/>
            <person name="Mueller R."/>
            <person name="Keller V."/>
            <person name="Keller A."/>
        </authorList>
    </citation>
    <scope>NUCLEOTIDE SEQUENCE</scope>
    <source>
        <strain evidence="2">S12M_St_49</strain>
    </source>
</reference>
<dbReference type="InterPro" id="IPR026906">
    <property type="entry name" value="LRR_5"/>
</dbReference>
<dbReference type="InterPro" id="IPR053139">
    <property type="entry name" value="Surface_bspA-like"/>
</dbReference>
<proteinExistence type="predicted"/>
<feature type="chain" id="PRO_5041269226" evidence="1">
    <location>
        <begin position="23"/>
        <end position="279"/>
    </location>
</feature>
<evidence type="ECO:0000313" key="3">
    <source>
        <dbReference type="Proteomes" id="UP001168575"/>
    </source>
</evidence>